<evidence type="ECO:0000313" key="4">
    <source>
        <dbReference type="EMBL" id="KAI5084408.1"/>
    </source>
</evidence>
<dbReference type="InterPro" id="IPR035595">
    <property type="entry name" value="UDP_glycos_trans_CS"/>
</dbReference>
<dbReference type="GO" id="GO:0080044">
    <property type="term" value="F:quercetin 7-O-glucosyltransferase activity"/>
    <property type="evidence" value="ECO:0007669"/>
    <property type="project" value="TreeGrafter"/>
</dbReference>
<dbReference type="Pfam" id="PF00201">
    <property type="entry name" value="UDPGT"/>
    <property type="match status" value="1"/>
</dbReference>
<evidence type="ECO:0000256" key="1">
    <source>
        <dbReference type="ARBA" id="ARBA00009995"/>
    </source>
</evidence>
<dbReference type="CDD" id="cd03784">
    <property type="entry name" value="GT1_Gtf-like"/>
    <property type="match status" value="1"/>
</dbReference>
<comment type="similarity">
    <text evidence="1 3">Belongs to the UDP-glycosyltransferase family.</text>
</comment>
<gene>
    <name evidence="4" type="ORF">GOP47_0000577</name>
</gene>
<keyword evidence="3" id="KW-0328">Glycosyltransferase</keyword>
<evidence type="ECO:0000256" key="2">
    <source>
        <dbReference type="ARBA" id="ARBA00022679"/>
    </source>
</evidence>
<keyword evidence="5" id="KW-1185">Reference proteome</keyword>
<evidence type="ECO:0008006" key="6">
    <source>
        <dbReference type="Google" id="ProtNLM"/>
    </source>
</evidence>
<name>A0A9D4VF84_ADICA</name>
<proteinExistence type="inferred from homology"/>
<dbReference type="PANTHER" id="PTHR11926:SF774">
    <property type="entry name" value="UDP-GLYCOSYLTRANSFERASE 85A1-RELATED"/>
    <property type="match status" value="1"/>
</dbReference>
<dbReference type="PANTHER" id="PTHR11926">
    <property type="entry name" value="GLUCOSYL/GLUCURONOSYL TRANSFERASES"/>
    <property type="match status" value="1"/>
</dbReference>
<sequence length="384" mass="42651">VIFPTSYVKVSNSLHGDITASALPSLLCSLESQGLALEQLLSDINGAQGRPPLSWFISDAFMPWTAAVAHKLQLSWIVFWTTSATRLHIVAKVLDREEIDVEQLKHVQNFPGLPPEPSANMYELLSLKDPVGLTLLKARVEAIRKADIIILNTFDALEEEAIKEMMPKLPIRSLGPLSVFADAELVKALKADDECTSWLDMQEEHSVLYIAFGNKVVLQGKALEQLAIAIESSKMPFLWALSTGDERLPEGFIERTKARSKIMSWAPQKRVLKHWAVGAFFTHCGWNSVVEAVVEGVPMICWPTCTDQPTNKLLVERKWRIGSSIRPQVDTENIRQVIVDVMGNVSFRQRASLLGASALSAVRQGDTSYHNFSSLMEQLKGGYG</sequence>
<protein>
    <recommendedName>
        <fullName evidence="6">UDP-glycosyltransferases domain-containing protein</fullName>
    </recommendedName>
</protein>
<dbReference type="Gene3D" id="3.40.50.2000">
    <property type="entry name" value="Glycogen Phosphorylase B"/>
    <property type="match status" value="2"/>
</dbReference>
<dbReference type="Proteomes" id="UP000886520">
    <property type="component" value="Chromosome 1"/>
</dbReference>
<accession>A0A9D4VF84</accession>
<feature type="non-terminal residue" evidence="4">
    <location>
        <position position="384"/>
    </location>
</feature>
<dbReference type="GO" id="GO:0080043">
    <property type="term" value="F:quercetin 3-O-glucosyltransferase activity"/>
    <property type="evidence" value="ECO:0007669"/>
    <property type="project" value="TreeGrafter"/>
</dbReference>
<dbReference type="EMBL" id="JABFUD020000001">
    <property type="protein sequence ID" value="KAI5084408.1"/>
    <property type="molecule type" value="Genomic_DNA"/>
</dbReference>
<evidence type="ECO:0000256" key="3">
    <source>
        <dbReference type="RuleBase" id="RU003718"/>
    </source>
</evidence>
<dbReference type="FunFam" id="3.40.50.2000:FF:000060">
    <property type="entry name" value="Glycosyltransferase"/>
    <property type="match status" value="1"/>
</dbReference>
<dbReference type="SUPFAM" id="SSF53756">
    <property type="entry name" value="UDP-Glycosyltransferase/glycogen phosphorylase"/>
    <property type="match status" value="1"/>
</dbReference>
<comment type="caution">
    <text evidence="4">The sequence shown here is derived from an EMBL/GenBank/DDBJ whole genome shotgun (WGS) entry which is preliminary data.</text>
</comment>
<keyword evidence="2 3" id="KW-0808">Transferase</keyword>
<dbReference type="InterPro" id="IPR002213">
    <property type="entry name" value="UDP_glucos_trans"/>
</dbReference>
<dbReference type="OrthoDB" id="5835829at2759"/>
<evidence type="ECO:0000313" key="5">
    <source>
        <dbReference type="Proteomes" id="UP000886520"/>
    </source>
</evidence>
<reference evidence="4" key="1">
    <citation type="submission" date="2021-01" db="EMBL/GenBank/DDBJ databases">
        <title>Adiantum capillus-veneris genome.</title>
        <authorList>
            <person name="Fang Y."/>
            <person name="Liao Q."/>
        </authorList>
    </citation>
    <scope>NUCLEOTIDE SEQUENCE</scope>
    <source>
        <strain evidence="4">H3</strain>
        <tissue evidence="4">Leaf</tissue>
    </source>
</reference>
<dbReference type="PROSITE" id="PS00375">
    <property type="entry name" value="UDPGT"/>
    <property type="match status" value="1"/>
</dbReference>
<dbReference type="AlphaFoldDB" id="A0A9D4VF84"/>
<organism evidence="4 5">
    <name type="scientific">Adiantum capillus-veneris</name>
    <name type="common">Maidenhair fern</name>
    <dbReference type="NCBI Taxonomy" id="13818"/>
    <lineage>
        <taxon>Eukaryota</taxon>
        <taxon>Viridiplantae</taxon>
        <taxon>Streptophyta</taxon>
        <taxon>Embryophyta</taxon>
        <taxon>Tracheophyta</taxon>
        <taxon>Polypodiopsida</taxon>
        <taxon>Polypodiidae</taxon>
        <taxon>Polypodiales</taxon>
        <taxon>Pteridineae</taxon>
        <taxon>Pteridaceae</taxon>
        <taxon>Vittarioideae</taxon>
        <taxon>Adiantum</taxon>
    </lineage>
</organism>